<feature type="compositionally biased region" description="Basic residues" evidence="7">
    <location>
        <begin position="118"/>
        <end position="137"/>
    </location>
</feature>
<dbReference type="InterPro" id="IPR020574">
    <property type="entry name" value="Ribosomal_uS9_CS"/>
</dbReference>
<evidence type="ECO:0000256" key="2">
    <source>
        <dbReference type="ARBA" id="ARBA00022980"/>
    </source>
</evidence>
<evidence type="ECO:0000256" key="6">
    <source>
        <dbReference type="RuleBase" id="RU003815"/>
    </source>
</evidence>
<evidence type="ECO:0000256" key="5">
    <source>
        <dbReference type="HAMAP-Rule" id="MF_00532"/>
    </source>
</evidence>
<dbReference type="Gene3D" id="3.30.230.10">
    <property type="match status" value="1"/>
</dbReference>
<evidence type="ECO:0000313" key="9">
    <source>
        <dbReference type="Proteomes" id="UP001344906"/>
    </source>
</evidence>
<name>A0ABQ6FVJ2_9CHLR</name>
<dbReference type="Pfam" id="PF00380">
    <property type="entry name" value="Ribosomal_S9"/>
    <property type="match status" value="1"/>
</dbReference>
<dbReference type="InterPro" id="IPR014721">
    <property type="entry name" value="Ribsml_uS5_D2-typ_fold_subgr"/>
</dbReference>
<dbReference type="GO" id="GO:0005840">
    <property type="term" value="C:ribosome"/>
    <property type="evidence" value="ECO:0007669"/>
    <property type="project" value="UniProtKB-KW"/>
</dbReference>
<comment type="caution">
    <text evidence="8">The sequence shown here is derived from an EMBL/GenBank/DDBJ whole genome shotgun (WGS) entry which is preliminary data.</text>
</comment>
<dbReference type="EMBL" id="BSRI01000002">
    <property type="protein sequence ID" value="GLV57816.1"/>
    <property type="molecule type" value="Genomic_DNA"/>
</dbReference>
<dbReference type="Proteomes" id="UP001344906">
    <property type="component" value="Unassembled WGS sequence"/>
</dbReference>
<evidence type="ECO:0000256" key="7">
    <source>
        <dbReference type="SAM" id="MobiDB-lite"/>
    </source>
</evidence>
<dbReference type="InterPro" id="IPR000754">
    <property type="entry name" value="Ribosomal_uS9"/>
</dbReference>
<dbReference type="InterPro" id="IPR023035">
    <property type="entry name" value="Ribosomal_uS9_bac/plastid"/>
</dbReference>
<dbReference type="NCBIfam" id="NF001099">
    <property type="entry name" value="PRK00132.1"/>
    <property type="match status" value="1"/>
</dbReference>
<comment type="similarity">
    <text evidence="1 5 6">Belongs to the universal ribosomal protein uS9 family.</text>
</comment>
<sequence>MADTPKGEYFYGMGRRKTAVARVRVFPGGDGSITINGKTAPNYFGQRDTHLAAVAAPLRALDLNSGAYTLTVRVVGGGASGQAGAIRHGLARALVRLNPDFKLALRRAGYLTRDPRMKERKKPGLKRARKAPQYTKR</sequence>
<dbReference type="PANTHER" id="PTHR21569:SF1">
    <property type="entry name" value="SMALL RIBOSOMAL SUBUNIT PROTEIN US9M"/>
    <property type="match status" value="1"/>
</dbReference>
<proteinExistence type="inferred from homology"/>
<dbReference type="SUPFAM" id="SSF54211">
    <property type="entry name" value="Ribosomal protein S5 domain 2-like"/>
    <property type="match status" value="1"/>
</dbReference>
<organism evidence="8 9">
    <name type="scientific">Dictyobacter halimunensis</name>
    <dbReference type="NCBI Taxonomy" id="3026934"/>
    <lineage>
        <taxon>Bacteria</taxon>
        <taxon>Bacillati</taxon>
        <taxon>Chloroflexota</taxon>
        <taxon>Ktedonobacteria</taxon>
        <taxon>Ktedonobacterales</taxon>
        <taxon>Dictyobacteraceae</taxon>
        <taxon>Dictyobacter</taxon>
    </lineage>
</organism>
<dbReference type="PROSITE" id="PS00360">
    <property type="entry name" value="RIBOSOMAL_S9"/>
    <property type="match status" value="1"/>
</dbReference>
<gene>
    <name evidence="5 8" type="primary">rpsI</name>
    <name evidence="8" type="ORF">KDH_46510</name>
</gene>
<feature type="region of interest" description="Disordered" evidence="7">
    <location>
        <begin position="114"/>
        <end position="137"/>
    </location>
</feature>
<keyword evidence="2 5" id="KW-0689">Ribosomal protein</keyword>
<evidence type="ECO:0000256" key="3">
    <source>
        <dbReference type="ARBA" id="ARBA00023274"/>
    </source>
</evidence>
<reference evidence="8 9" key="1">
    <citation type="submission" date="2023-02" db="EMBL/GenBank/DDBJ databases">
        <title>Dictyobacter halimunensis sp. nov., a new member of the class Ktedonobacteria from forest soil in a geothermal area.</title>
        <authorList>
            <person name="Rachmania M.K."/>
            <person name="Ningsih F."/>
            <person name="Sakai Y."/>
            <person name="Yabe S."/>
            <person name="Yokota A."/>
            <person name="Sjamsuridzal W."/>
        </authorList>
    </citation>
    <scope>NUCLEOTIDE SEQUENCE [LARGE SCALE GENOMIC DNA]</scope>
    <source>
        <strain evidence="8 9">S3.2.2.5</strain>
    </source>
</reference>
<dbReference type="InterPro" id="IPR020568">
    <property type="entry name" value="Ribosomal_Su5_D2-typ_SF"/>
</dbReference>
<evidence type="ECO:0000313" key="8">
    <source>
        <dbReference type="EMBL" id="GLV57816.1"/>
    </source>
</evidence>
<evidence type="ECO:0000256" key="1">
    <source>
        <dbReference type="ARBA" id="ARBA00005251"/>
    </source>
</evidence>
<accession>A0ABQ6FVJ2</accession>
<protein>
    <recommendedName>
        <fullName evidence="4 5">Small ribosomal subunit protein uS9</fullName>
    </recommendedName>
</protein>
<keyword evidence="3 5" id="KW-0687">Ribonucleoprotein</keyword>
<evidence type="ECO:0000256" key="4">
    <source>
        <dbReference type="ARBA" id="ARBA00035259"/>
    </source>
</evidence>
<keyword evidence="9" id="KW-1185">Reference proteome</keyword>
<dbReference type="HAMAP" id="MF_00532_B">
    <property type="entry name" value="Ribosomal_uS9_B"/>
    <property type="match status" value="1"/>
</dbReference>
<dbReference type="PANTHER" id="PTHR21569">
    <property type="entry name" value="RIBOSOMAL PROTEIN S9"/>
    <property type="match status" value="1"/>
</dbReference>